<reference evidence="2 3" key="1">
    <citation type="journal article" date="2014" name="Appl. Environ. Microbiol.">
        <title>Genome and proteome analysis of bacteriophage Ldl1 reveals the existence of a novel phage group infecting Lactobacillus delbrueckii subsp. Lactis.</title>
        <authorList>
            <person name="Casey E."/>
            <person name="Mahony J."/>
            <person name="Neve H."/>
            <person name="Noben J.P."/>
            <person name="Bello F.D."/>
            <person name="van Sinderen D."/>
        </authorList>
    </citation>
    <scope>NUCLEOTIDE SEQUENCE [LARGE SCALE GENOMIC DNA]</scope>
    <source>
        <strain evidence="2">Ldl1</strain>
    </source>
</reference>
<accession>A0A0A7DMR0</accession>
<dbReference type="InterPro" id="IPR003615">
    <property type="entry name" value="HNH_nuc"/>
</dbReference>
<dbReference type="OrthoDB" id="26854at10239"/>
<dbReference type="InterPro" id="IPR002711">
    <property type="entry name" value="HNH"/>
</dbReference>
<dbReference type="KEGG" id="vg:23681213"/>
<dbReference type="Proteomes" id="UP000030928">
    <property type="component" value="Segment"/>
</dbReference>
<dbReference type="GO" id="GO:0008270">
    <property type="term" value="F:zinc ion binding"/>
    <property type="evidence" value="ECO:0007669"/>
    <property type="project" value="InterPro"/>
</dbReference>
<dbReference type="Pfam" id="PF01844">
    <property type="entry name" value="HNH"/>
    <property type="match status" value="1"/>
</dbReference>
<protein>
    <submittedName>
        <fullName evidence="2">HNH endonuclease</fullName>
    </submittedName>
</protein>
<dbReference type="SMART" id="SM00507">
    <property type="entry name" value="HNHc"/>
    <property type="match status" value="1"/>
</dbReference>
<organism evidence="2 3">
    <name type="scientific">Lactobacillus phage Ldl1</name>
    <dbReference type="NCBI Taxonomy" id="1552735"/>
    <lineage>
        <taxon>Viruses</taxon>
        <taxon>Duplodnaviria</taxon>
        <taxon>Heunggongvirae</taxon>
        <taxon>Uroviricota</taxon>
        <taxon>Caudoviricetes</taxon>
        <taxon>Tybeckvirinae</taxon>
        <taxon>Lidleunavirus</taxon>
        <taxon>Lidleunavirus Ldl1</taxon>
    </lineage>
</organism>
<feature type="domain" description="HNH nuclease" evidence="1">
    <location>
        <begin position="54"/>
        <end position="112"/>
    </location>
</feature>
<gene>
    <name evidence="2" type="ORF">LDL_010</name>
</gene>
<dbReference type="EMBL" id="KM514685">
    <property type="protein sequence ID" value="AIS73868.1"/>
    <property type="molecule type" value="Genomic_DNA"/>
</dbReference>
<sequence>MTQDLMICSTCGKLVDRTHHKCPVQIKAKMKRDRIQYHNEKSTAKELTSNKWKKFRKMIILMDGGECQRCLIKLHKHTYTNLTIQHIQPRALHPELMYDVNNCVTLCQTCNNYLGLRGLDFEWSPENRKNLFDDYVI</sequence>
<evidence type="ECO:0000259" key="1">
    <source>
        <dbReference type="SMART" id="SM00507"/>
    </source>
</evidence>
<proteinExistence type="predicted"/>
<dbReference type="GO" id="GO:0003676">
    <property type="term" value="F:nucleic acid binding"/>
    <property type="evidence" value="ECO:0007669"/>
    <property type="project" value="InterPro"/>
</dbReference>
<keyword evidence="2" id="KW-0378">Hydrolase</keyword>
<name>A0A0A7DMR0_9CAUD</name>
<dbReference type="GeneID" id="23681213"/>
<dbReference type="RefSeq" id="YP_009126452.1">
    <property type="nucleotide sequence ID" value="NC_026609.1"/>
</dbReference>
<evidence type="ECO:0000313" key="3">
    <source>
        <dbReference type="Proteomes" id="UP000030928"/>
    </source>
</evidence>
<evidence type="ECO:0000313" key="2">
    <source>
        <dbReference type="EMBL" id="AIS73868.1"/>
    </source>
</evidence>
<dbReference type="GO" id="GO:0004519">
    <property type="term" value="F:endonuclease activity"/>
    <property type="evidence" value="ECO:0007669"/>
    <property type="project" value="UniProtKB-KW"/>
</dbReference>
<keyword evidence="2" id="KW-0540">Nuclease</keyword>
<dbReference type="Gene3D" id="1.10.30.50">
    <property type="match status" value="1"/>
</dbReference>
<keyword evidence="2" id="KW-0255">Endonuclease</keyword>
<keyword evidence="3" id="KW-1185">Reference proteome</keyword>